<dbReference type="SMART" id="SM00369">
    <property type="entry name" value="LRR_TYP"/>
    <property type="match status" value="6"/>
</dbReference>
<dbReference type="SMART" id="SM00409">
    <property type="entry name" value="IG"/>
    <property type="match status" value="1"/>
</dbReference>
<dbReference type="Pfam" id="PF13855">
    <property type="entry name" value="LRR_8"/>
    <property type="match status" value="2"/>
</dbReference>
<evidence type="ECO:0000256" key="3">
    <source>
        <dbReference type="ARBA" id="ARBA00022737"/>
    </source>
</evidence>
<dbReference type="PANTHER" id="PTHR24366:SF96">
    <property type="entry name" value="LEUCINE RICH REPEAT CONTAINING 53"/>
    <property type="match status" value="1"/>
</dbReference>
<keyword evidence="7" id="KW-1133">Transmembrane helix</keyword>
<feature type="transmembrane region" description="Helical" evidence="7">
    <location>
        <begin position="442"/>
        <end position="462"/>
    </location>
</feature>
<dbReference type="InterPro" id="IPR000483">
    <property type="entry name" value="Cys-rich_flank_reg_C"/>
</dbReference>
<dbReference type="InterPro" id="IPR013783">
    <property type="entry name" value="Ig-like_fold"/>
</dbReference>
<dbReference type="PROSITE" id="PS51450">
    <property type="entry name" value="LRR"/>
    <property type="match status" value="2"/>
</dbReference>
<dbReference type="InterPro" id="IPR001611">
    <property type="entry name" value="Leu-rich_rpt"/>
</dbReference>
<evidence type="ECO:0000256" key="1">
    <source>
        <dbReference type="ARBA" id="ARBA00022614"/>
    </source>
</evidence>
<evidence type="ECO:0000256" key="5">
    <source>
        <dbReference type="SAM" id="Coils"/>
    </source>
</evidence>
<keyword evidence="2" id="KW-0732">Signal</keyword>
<keyword evidence="4" id="KW-1015">Disulfide bond</keyword>
<dbReference type="InterPro" id="IPR007110">
    <property type="entry name" value="Ig-like_dom"/>
</dbReference>
<dbReference type="InterPro" id="IPR032675">
    <property type="entry name" value="LRR_dom_sf"/>
</dbReference>
<evidence type="ECO:0000256" key="4">
    <source>
        <dbReference type="ARBA" id="ARBA00023157"/>
    </source>
</evidence>
<keyword evidence="5" id="KW-0175">Coiled coil</keyword>
<dbReference type="KEGG" id="cvn:111108638"/>
<dbReference type="InterPro" id="IPR003599">
    <property type="entry name" value="Ig_sub"/>
</dbReference>
<dbReference type="PRINTS" id="PR00019">
    <property type="entry name" value="LEURICHRPT"/>
</dbReference>
<evidence type="ECO:0000256" key="2">
    <source>
        <dbReference type="ARBA" id="ARBA00022729"/>
    </source>
</evidence>
<dbReference type="RefSeq" id="XP_022300346.1">
    <property type="nucleotide sequence ID" value="XM_022444638.1"/>
</dbReference>
<dbReference type="Proteomes" id="UP000694844">
    <property type="component" value="Chromosome 8"/>
</dbReference>
<dbReference type="Gene3D" id="2.60.40.10">
    <property type="entry name" value="Immunoglobulins"/>
    <property type="match status" value="1"/>
</dbReference>
<evidence type="ECO:0000313" key="10">
    <source>
        <dbReference type="RefSeq" id="XP_022300346.1"/>
    </source>
</evidence>
<accession>A0A8B8BBI2</accession>
<dbReference type="InterPro" id="IPR036179">
    <property type="entry name" value="Ig-like_dom_sf"/>
</dbReference>
<evidence type="ECO:0000313" key="9">
    <source>
        <dbReference type="Proteomes" id="UP000694844"/>
    </source>
</evidence>
<evidence type="ECO:0000256" key="6">
    <source>
        <dbReference type="SAM" id="MobiDB-lite"/>
    </source>
</evidence>
<keyword evidence="9" id="KW-1185">Reference proteome</keyword>
<name>A0A8B8BBI2_CRAVI</name>
<dbReference type="Pfam" id="PF00047">
    <property type="entry name" value="ig"/>
    <property type="match status" value="1"/>
</dbReference>
<evidence type="ECO:0000259" key="8">
    <source>
        <dbReference type="PROSITE" id="PS50835"/>
    </source>
</evidence>
<reference evidence="10" key="1">
    <citation type="submission" date="2025-08" db="UniProtKB">
        <authorList>
            <consortium name="RefSeq"/>
        </authorList>
    </citation>
    <scope>IDENTIFICATION</scope>
    <source>
        <tissue evidence="10">Whole sample</tissue>
    </source>
</reference>
<sequence>MYQEQRTCICLLKMSTRIQKVFLVILLLMILKTDTVNSVYIQDVSTHAPKKLIVTPVCPAFCVCDLSRNAFCSSYYEAFSISSIPGDLNIKRLNLFGGLRSLPLEVQSLTGLTELDLSRNSLSVIDTFTVRNPGILRSLDLSSNDIVEISPGAFSQLVNLEILSLSENNLQTLPEDIFLGLDNLKILRLSFNGIFSIPLGLFNHLISLEELDMRNNHIHWIAGGVFQNLTHLKTLELSENNLRTLSSDVLSDMRNFHDFSVGLYGNPWDCSCDSKQFLNFLTLHKANVSHLDMLLCYSPARLEGTKLLDLVESDLKCDIPVIDEISNSIEVSVGTNVTIHCKASALNHAIGYWVTTRGVKVSHRYYQDLLREMNITAETHLRYKNSKDDFSEVTVSENNTLTLINFRGVFNGTFTCVMVNSHGNDTASLTLTAVTRLFTVEWVSMIIGGLSALAFLVFGLIVGTIKLCAIHICKCHCVLVEPRKHHCDRNYTIEVYTDDQNTFDRSLDDDDDDDDDFYNESYQNEESLLKVPLNSPVARTPRSSPRKCATPTPEEYLEKGRGNTNNTLNEVKVRLERKMEKVKSRVHSIRESGSQYLITIKDTGSIAANRVKAGVAMGVEQVKFGVMSMKEFCGTGDMAQTISVVSVNTDVDSEEKSTKITKMTTL</sequence>
<dbReference type="OrthoDB" id="5954366at2759"/>
<keyword evidence="7" id="KW-0812">Transmembrane</keyword>
<feature type="domain" description="Ig-like" evidence="8">
    <location>
        <begin position="320"/>
        <end position="432"/>
    </location>
</feature>
<dbReference type="GeneID" id="111108638"/>
<dbReference type="SUPFAM" id="SSF48726">
    <property type="entry name" value="Immunoglobulin"/>
    <property type="match status" value="1"/>
</dbReference>
<dbReference type="PANTHER" id="PTHR24366">
    <property type="entry name" value="IG(IMMUNOGLOBULIN) AND LRR(LEUCINE RICH REPEAT) DOMAINS"/>
    <property type="match status" value="1"/>
</dbReference>
<keyword evidence="7" id="KW-0472">Membrane</keyword>
<dbReference type="AlphaFoldDB" id="A0A8B8BBI2"/>
<dbReference type="SUPFAM" id="SSF52058">
    <property type="entry name" value="L domain-like"/>
    <property type="match status" value="1"/>
</dbReference>
<protein>
    <submittedName>
        <fullName evidence="10">Leucine-rich repeat-containing protein 4C-like isoform X1</fullName>
    </submittedName>
</protein>
<gene>
    <name evidence="10" type="primary">LOC111108638</name>
</gene>
<dbReference type="InterPro" id="IPR013151">
    <property type="entry name" value="Immunoglobulin_dom"/>
</dbReference>
<dbReference type="SMART" id="SM00082">
    <property type="entry name" value="LRRCT"/>
    <property type="match status" value="1"/>
</dbReference>
<feature type="coiled-coil region" evidence="5">
    <location>
        <begin position="565"/>
        <end position="592"/>
    </location>
</feature>
<dbReference type="Gene3D" id="3.80.10.10">
    <property type="entry name" value="Ribonuclease Inhibitor"/>
    <property type="match status" value="2"/>
</dbReference>
<evidence type="ECO:0000256" key="7">
    <source>
        <dbReference type="SAM" id="Phobius"/>
    </source>
</evidence>
<dbReference type="PROSITE" id="PS50835">
    <property type="entry name" value="IG_LIKE"/>
    <property type="match status" value="1"/>
</dbReference>
<feature type="transmembrane region" description="Helical" evidence="7">
    <location>
        <begin position="21"/>
        <end position="41"/>
    </location>
</feature>
<feature type="region of interest" description="Disordered" evidence="6">
    <location>
        <begin position="535"/>
        <end position="565"/>
    </location>
</feature>
<dbReference type="InterPro" id="IPR003591">
    <property type="entry name" value="Leu-rich_rpt_typical-subtyp"/>
</dbReference>
<keyword evidence="1" id="KW-0433">Leucine-rich repeat</keyword>
<proteinExistence type="predicted"/>
<keyword evidence="3" id="KW-0677">Repeat</keyword>
<organism evidence="9 10">
    <name type="scientific">Crassostrea virginica</name>
    <name type="common">Eastern oyster</name>
    <dbReference type="NCBI Taxonomy" id="6565"/>
    <lineage>
        <taxon>Eukaryota</taxon>
        <taxon>Metazoa</taxon>
        <taxon>Spiralia</taxon>
        <taxon>Lophotrochozoa</taxon>
        <taxon>Mollusca</taxon>
        <taxon>Bivalvia</taxon>
        <taxon>Autobranchia</taxon>
        <taxon>Pteriomorphia</taxon>
        <taxon>Ostreida</taxon>
        <taxon>Ostreoidea</taxon>
        <taxon>Ostreidae</taxon>
        <taxon>Crassostrea</taxon>
    </lineage>
</organism>